<dbReference type="AlphaFoldDB" id="A0A4R6V2R5"/>
<dbReference type="Proteomes" id="UP000295281">
    <property type="component" value="Unassembled WGS sequence"/>
</dbReference>
<evidence type="ECO:0000256" key="4">
    <source>
        <dbReference type="ARBA" id="ARBA00023163"/>
    </source>
</evidence>
<comment type="caution">
    <text evidence="6">The sequence shown here is derived from an EMBL/GenBank/DDBJ whole genome shotgun (WGS) entry which is preliminary data.</text>
</comment>
<dbReference type="Pfam" id="PF00126">
    <property type="entry name" value="HTH_1"/>
    <property type="match status" value="1"/>
</dbReference>
<dbReference type="EMBL" id="SNYN01000002">
    <property type="protein sequence ID" value="TDQ54242.1"/>
    <property type="molecule type" value="Genomic_DNA"/>
</dbReference>
<dbReference type="InterPro" id="IPR036390">
    <property type="entry name" value="WH_DNA-bd_sf"/>
</dbReference>
<dbReference type="InterPro" id="IPR005119">
    <property type="entry name" value="LysR_subst-bd"/>
</dbReference>
<evidence type="ECO:0000256" key="1">
    <source>
        <dbReference type="ARBA" id="ARBA00009437"/>
    </source>
</evidence>
<accession>A0A4R6V2R5</accession>
<dbReference type="GO" id="GO:0032993">
    <property type="term" value="C:protein-DNA complex"/>
    <property type="evidence" value="ECO:0007669"/>
    <property type="project" value="TreeGrafter"/>
</dbReference>
<keyword evidence="4" id="KW-0804">Transcription</keyword>
<dbReference type="PANTHER" id="PTHR30346">
    <property type="entry name" value="TRANSCRIPTIONAL DUAL REGULATOR HCAR-RELATED"/>
    <property type="match status" value="1"/>
</dbReference>
<keyword evidence="7" id="KW-1185">Reference proteome</keyword>
<dbReference type="RefSeq" id="WP_166655376.1">
    <property type="nucleotide sequence ID" value="NZ_SNYN01000002.1"/>
</dbReference>
<dbReference type="GO" id="GO:0003677">
    <property type="term" value="F:DNA binding"/>
    <property type="evidence" value="ECO:0007669"/>
    <property type="project" value="UniProtKB-KW"/>
</dbReference>
<dbReference type="PANTHER" id="PTHR30346:SF0">
    <property type="entry name" value="HCA OPERON TRANSCRIPTIONAL ACTIVATOR HCAR"/>
    <property type="match status" value="1"/>
</dbReference>
<comment type="similarity">
    <text evidence="1">Belongs to the LysR transcriptional regulatory family.</text>
</comment>
<keyword evidence="2" id="KW-0805">Transcription regulation</keyword>
<dbReference type="SUPFAM" id="SSF53850">
    <property type="entry name" value="Periplasmic binding protein-like II"/>
    <property type="match status" value="1"/>
</dbReference>
<organism evidence="6 7">
    <name type="scientific">Actinorugispora endophytica</name>
    <dbReference type="NCBI Taxonomy" id="1605990"/>
    <lineage>
        <taxon>Bacteria</taxon>
        <taxon>Bacillati</taxon>
        <taxon>Actinomycetota</taxon>
        <taxon>Actinomycetes</taxon>
        <taxon>Streptosporangiales</taxon>
        <taxon>Nocardiopsidaceae</taxon>
        <taxon>Actinorugispora</taxon>
    </lineage>
</organism>
<gene>
    <name evidence="6" type="ORF">EV190_10275</name>
</gene>
<reference evidence="6 7" key="1">
    <citation type="submission" date="2019-03" db="EMBL/GenBank/DDBJ databases">
        <title>Genomic Encyclopedia of Type Strains, Phase IV (KMG-IV): sequencing the most valuable type-strain genomes for metagenomic binning, comparative biology and taxonomic classification.</title>
        <authorList>
            <person name="Goeker M."/>
        </authorList>
    </citation>
    <scope>NUCLEOTIDE SEQUENCE [LARGE SCALE GENOMIC DNA]</scope>
    <source>
        <strain evidence="6 7">DSM 46770</strain>
    </source>
</reference>
<evidence type="ECO:0000313" key="6">
    <source>
        <dbReference type="EMBL" id="TDQ54242.1"/>
    </source>
</evidence>
<dbReference type="InterPro" id="IPR000847">
    <property type="entry name" value="LysR_HTH_N"/>
</dbReference>
<evidence type="ECO:0000256" key="2">
    <source>
        <dbReference type="ARBA" id="ARBA00023015"/>
    </source>
</evidence>
<name>A0A4R6V2R5_9ACTN</name>
<dbReference type="FunFam" id="1.10.10.10:FF:000001">
    <property type="entry name" value="LysR family transcriptional regulator"/>
    <property type="match status" value="1"/>
</dbReference>
<dbReference type="InterPro" id="IPR036388">
    <property type="entry name" value="WH-like_DNA-bd_sf"/>
</dbReference>
<evidence type="ECO:0000259" key="5">
    <source>
        <dbReference type="PROSITE" id="PS50931"/>
    </source>
</evidence>
<dbReference type="Gene3D" id="1.10.10.10">
    <property type="entry name" value="Winged helix-like DNA-binding domain superfamily/Winged helix DNA-binding domain"/>
    <property type="match status" value="1"/>
</dbReference>
<proteinExistence type="inferred from homology"/>
<dbReference type="Gene3D" id="3.40.190.10">
    <property type="entry name" value="Periplasmic binding protein-like II"/>
    <property type="match status" value="2"/>
</dbReference>
<sequence length="304" mass="33358">MADIDLRRLRYFVAVAEERNFTRAAERLMMTQPALSRAIRSLEDDVGTSLLVRGYRDVELTRAGLVLLEQARGVDDQVNTAVRLARRAEAEDFRLRVTARGCDVDVLSRLVSSYNLAGRPVPAVATVVEWQEQGDQLRDGSADVGLMRTPFDERGLDSDELFSEPRVVLLPERHPLARADEVALAQLADQPVARWKGDHRDAFLLWPAEDVPQHEWVPGPVVGDTSQFHAVVRLGQAIGFVPESVSFASVSAGVRAVRVRDAPPSVLRLAWTRTSTSAAVADLVRHATALADGLRYAAPGSPTP</sequence>
<protein>
    <submittedName>
        <fullName evidence="6">DNA-binding transcriptional LysR family regulator</fullName>
    </submittedName>
</protein>
<dbReference type="Pfam" id="PF03466">
    <property type="entry name" value="LysR_substrate"/>
    <property type="match status" value="1"/>
</dbReference>
<feature type="domain" description="HTH lysR-type" evidence="5">
    <location>
        <begin position="4"/>
        <end position="61"/>
    </location>
</feature>
<evidence type="ECO:0000256" key="3">
    <source>
        <dbReference type="ARBA" id="ARBA00023125"/>
    </source>
</evidence>
<dbReference type="SUPFAM" id="SSF46785">
    <property type="entry name" value="Winged helix' DNA-binding domain"/>
    <property type="match status" value="1"/>
</dbReference>
<dbReference type="GO" id="GO:0003700">
    <property type="term" value="F:DNA-binding transcription factor activity"/>
    <property type="evidence" value="ECO:0007669"/>
    <property type="project" value="InterPro"/>
</dbReference>
<dbReference type="PRINTS" id="PR00039">
    <property type="entry name" value="HTHLYSR"/>
</dbReference>
<evidence type="ECO:0000313" key="7">
    <source>
        <dbReference type="Proteomes" id="UP000295281"/>
    </source>
</evidence>
<keyword evidence="3 6" id="KW-0238">DNA-binding</keyword>
<dbReference type="PROSITE" id="PS50931">
    <property type="entry name" value="HTH_LYSR"/>
    <property type="match status" value="1"/>
</dbReference>